<keyword evidence="2" id="KW-0596">Phosphopantetheine</keyword>
<dbReference type="InterPro" id="IPR045851">
    <property type="entry name" value="AMP-bd_C_sf"/>
</dbReference>
<dbReference type="NCBIfam" id="TIGR01733">
    <property type="entry name" value="AA-adenyl-dom"/>
    <property type="match status" value="1"/>
</dbReference>
<reference evidence="5 6" key="1">
    <citation type="submission" date="2020-09" db="EMBL/GenBank/DDBJ databases">
        <title>Genome sequences of type strains of Chitinophaga qingshengii and Chitinophaga varians.</title>
        <authorList>
            <person name="Kittiwongwattana C."/>
        </authorList>
    </citation>
    <scope>NUCLEOTIDE SEQUENCE [LARGE SCALE GENOMIC DNA]</scope>
    <source>
        <strain evidence="5 6">JCM 30026</strain>
    </source>
</reference>
<dbReference type="InterPro" id="IPR023213">
    <property type="entry name" value="CAT-like_dom_sf"/>
</dbReference>
<feature type="domain" description="Carrier" evidence="4">
    <location>
        <begin position="1077"/>
        <end position="1152"/>
    </location>
</feature>
<keyword evidence="3" id="KW-0597">Phosphoprotein</keyword>
<proteinExistence type="predicted"/>
<dbReference type="Gene3D" id="3.40.50.980">
    <property type="match status" value="2"/>
</dbReference>
<dbReference type="Proteomes" id="UP000659124">
    <property type="component" value="Unassembled WGS sequence"/>
</dbReference>
<dbReference type="CDD" id="cd05930">
    <property type="entry name" value="A_NRPS"/>
    <property type="match status" value="1"/>
</dbReference>
<dbReference type="InterPro" id="IPR020845">
    <property type="entry name" value="AMP-binding_CS"/>
</dbReference>
<dbReference type="RefSeq" id="WP_188086410.1">
    <property type="nucleotide sequence ID" value="NZ_JACVFC010000001.1"/>
</dbReference>
<evidence type="ECO:0000313" key="5">
    <source>
        <dbReference type="EMBL" id="MBC9929271.1"/>
    </source>
</evidence>
<dbReference type="Gene3D" id="3.40.50.150">
    <property type="entry name" value="Vaccinia Virus protein VP39"/>
    <property type="match status" value="1"/>
</dbReference>
<name>A0ABR7TFV4_9BACT</name>
<dbReference type="Gene3D" id="2.30.38.10">
    <property type="entry name" value="Luciferase, Domain 3"/>
    <property type="match status" value="1"/>
</dbReference>
<dbReference type="InterPro" id="IPR020459">
    <property type="entry name" value="AMP-binding"/>
</dbReference>
<dbReference type="PROSITE" id="PS00455">
    <property type="entry name" value="AMP_BINDING"/>
    <property type="match status" value="1"/>
</dbReference>
<dbReference type="SUPFAM" id="SSF47336">
    <property type="entry name" value="ACP-like"/>
    <property type="match status" value="1"/>
</dbReference>
<comment type="cofactor">
    <cofactor evidence="1">
        <name>pantetheine 4'-phosphate</name>
        <dbReference type="ChEBI" id="CHEBI:47942"/>
    </cofactor>
</comment>
<sequence>MTNYEFTEEKLMAAAERTSEKKFWKDALSGNWEYSSIPVDSISNTDATRSACVQIALPDELISLLATFSHTSPARLHIILMSGLGLLMQKYNRRDIFLLGTPIYRQEPAGDYLNTVLPVMFVFDGACSFRELLRKTQHTMQEAINHQNFPVEILAGDYSKNNTDALFPLFDISLALEPLQQSVSLQHIPHRIMFGFSVPTTGTPVSLQIHYDPNSYQAETMTQLGAYYKHLLHMALQHPDQDISALTLADNDDMLAWIRKVNPVVRRVEGPCHLAALFNQQSIRFPERIAVSCKGATMTYEQLEQETNKLAAYLQAKHVGWQDRVAVLLESSVDFVVAILGILKTGAVYVPVSPSYPVNRIQYILEDSSPAAVITTPGFRDKVPERKQVVMIGDYKEAALAPLNKVVADGDDLAYIIYTSGSTGMPKGVMVSHRNVVNLVHGLTVAIYDRLAPEPLNICQLAPFEFDASVQQIFCSLLSGHALYIVSEEDRTKGDNIIAFYREHRISVSDGTPAHIRLLLESLRGGNQMPGLRQMIIAGEAFPATLAKAFLEYTASSGLQLSNLYGPTEACVDATVYDVIPDRIPPAAVLPIGRPLANQCIYILDEHLNVQPPGIAGEIYIGGEGVSRGYQGKKELTLDRFLPDPFRAGKMMYRSGDKARWMNDGNILFLGRLDEQVKINGYRIEPAEIVSQITQASFIRAACVTANGQEEDRQLTAYVVPDEREALLLSRLLQIGEQGGFVELPDKISLFAASRKDAGEVYEEVFGGQAAWCKQLRLPQRPVILDVGANIGIFSIFVTQLRTAAQIYAFEPVPQIFGVLKKNMALYGISAQLFNIGVANENGAAGFTYYPESPAMSGRFAKAEEDGNLLRQIILNKGGHQLSEEETSQLLKQRLEMVEVTCNITTIRDIIVANQLTVIDLLKIDVEKGEWDVLLGIGDSDWAIIRQIIIEVHDIDDRLLKITALLQEKGFSYEVTQDTGYENTGLYNVYAVRPVMEGYMPLRFDMDAWRTSLKGKGPIAVTDILRSRLEKSLPPYMLPADYIWVADLPLMSNGKTDLRGLTAMKGLQVVRNEDEWGEIGLTGRKIRAIWENVLKKDGFGPNDSFFTIGGNSVKAIQVASRIHHQLQVKATLTDIFKYPTIKELATAMDARADKDELLIPIAPAQASHPLSGAQRRFLTAHYVQEENTSYNLPFFVEINGPLDVDRLKQAFGKLTNRHESLRTCFEVAGQPAQKIVTGSTLTIGWQDMSTLLPEQVAADIQVRTAAFIRPFDLTVAPLMRVDLVKYAANRHLLLVDMHHIISDGFSFQVFLKDLVALYEGKTLPPLRIQYKDFAVWENGEKQQQKLRNQEQYWLAQFSGEIPVLSLEGDYPPSRRVAGRGSVVQGEFSVQRSAELRKLMEKENVTFFALTFTLYSILLSKLSRQQDIVIGTPLLGRRHPDLEMIMGAFVNTLAIRTRPENQKTFESYLREVKQLLLKGFENQDYQFEQLVEAVAPFYDKNRPNPLFSVWFAVQQQDTQVAAKGNQELTFDNVHASDNSTQFDLSLTMIDRPDEIKIILQYNNTVFKEDTAWRFIDYLKILADCICKHPEMPVGQFEFSSALSHADTGIQDIKLRF</sequence>
<gene>
    <name evidence="5" type="ORF">ICL07_02730</name>
</gene>
<dbReference type="SUPFAM" id="SSF53335">
    <property type="entry name" value="S-adenosyl-L-methionine-dependent methyltransferases"/>
    <property type="match status" value="1"/>
</dbReference>
<dbReference type="PANTHER" id="PTHR45527">
    <property type="entry name" value="NONRIBOSOMAL PEPTIDE SYNTHETASE"/>
    <property type="match status" value="1"/>
</dbReference>
<dbReference type="NCBIfam" id="TIGR01444">
    <property type="entry name" value="fkbM_fam"/>
    <property type="match status" value="1"/>
</dbReference>
<dbReference type="PRINTS" id="PR00154">
    <property type="entry name" value="AMPBINDING"/>
</dbReference>
<protein>
    <submittedName>
        <fullName evidence="5">Amino acid adenylation domain-containing protein</fullName>
    </submittedName>
</protein>
<dbReference type="InterPro" id="IPR010071">
    <property type="entry name" value="AA_adenyl_dom"/>
</dbReference>
<dbReference type="PROSITE" id="PS50075">
    <property type="entry name" value="CARRIER"/>
    <property type="match status" value="1"/>
</dbReference>
<dbReference type="SUPFAM" id="SSF56801">
    <property type="entry name" value="Acetyl-CoA synthetase-like"/>
    <property type="match status" value="1"/>
</dbReference>
<comment type="caution">
    <text evidence="5">The sequence shown here is derived from an EMBL/GenBank/DDBJ whole genome shotgun (WGS) entry which is preliminary data.</text>
</comment>
<dbReference type="InterPro" id="IPR001242">
    <property type="entry name" value="Condensation_dom"/>
</dbReference>
<dbReference type="PANTHER" id="PTHR45527:SF1">
    <property type="entry name" value="FATTY ACID SYNTHASE"/>
    <property type="match status" value="1"/>
</dbReference>
<evidence type="ECO:0000256" key="1">
    <source>
        <dbReference type="ARBA" id="ARBA00001957"/>
    </source>
</evidence>
<dbReference type="InterPro" id="IPR006162">
    <property type="entry name" value="Ppantetheine_attach_site"/>
</dbReference>
<keyword evidence="6" id="KW-1185">Reference proteome</keyword>
<dbReference type="SMART" id="SM00823">
    <property type="entry name" value="PKS_PP"/>
    <property type="match status" value="1"/>
</dbReference>
<dbReference type="Gene3D" id="3.30.300.30">
    <property type="match status" value="2"/>
</dbReference>
<dbReference type="PROSITE" id="PS00012">
    <property type="entry name" value="PHOSPHOPANTETHEINE"/>
    <property type="match status" value="1"/>
</dbReference>
<dbReference type="InterPro" id="IPR006342">
    <property type="entry name" value="FkbM_mtfrase"/>
</dbReference>
<dbReference type="InterPro" id="IPR036736">
    <property type="entry name" value="ACP-like_sf"/>
</dbReference>
<dbReference type="InterPro" id="IPR029063">
    <property type="entry name" value="SAM-dependent_MTases_sf"/>
</dbReference>
<dbReference type="Gene3D" id="3.30.559.10">
    <property type="entry name" value="Chloramphenicol acetyltransferase-like domain"/>
    <property type="match status" value="1"/>
</dbReference>
<evidence type="ECO:0000256" key="2">
    <source>
        <dbReference type="ARBA" id="ARBA00022450"/>
    </source>
</evidence>
<evidence type="ECO:0000256" key="3">
    <source>
        <dbReference type="ARBA" id="ARBA00022553"/>
    </source>
</evidence>
<organism evidence="5 6">
    <name type="scientific">Chitinophaga qingshengii</name>
    <dbReference type="NCBI Taxonomy" id="1569794"/>
    <lineage>
        <taxon>Bacteria</taxon>
        <taxon>Pseudomonadati</taxon>
        <taxon>Bacteroidota</taxon>
        <taxon>Chitinophagia</taxon>
        <taxon>Chitinophagales</taxon>
        <taxon>Chitinophagaceae</taxon>
        <taxon>Chitinophaga</taxon>
    </lineage>
</organism>
<dbReference type="SUPFAM" id="SSF52777">
    <property type="entry name" value="CoA-dependent acyltransferases"/>
    <property type="match status" value="3"/>
</dbReference>
<evidence type="ECO:0000313" key="6">
    <source>
        <dbReference type="Proteomes" id="UP000659124"/>
    </source>
</evidence>
<accession>A0ABR7TFV4</accession>
<dbReference type="Pfam" id="PF05050">
    <property type="entry name" value="Methyltransf_21"/>
    <property type="match status" value="1"/>
</dbReference>
<dbReference type="InterPro" id="IPR020806">
    <property type="entry name" value="PKS_PP-bd"/>
</dbReference>
<evidence type="ECO:0000259" key="4">
    <source>
        <dbReference type="PROSITE" id="PS50075"/>
    </source>
</evidence>
<dbReference type="Pfam" id="PF00501">
    <property type="entry name" value="AMP-binding"/>
    <property type="match status" value="1"/>
</dbReference>
<dbReference type="Pfam" id="PF00668">
    <property type="entry name" value="Condensation"/>
    <property type="match status" value="2"/>
</dbReference>
<dbReference type="InterPro" id="IPR009081">
    <property type="entry name" value="PP-bd_ACP"/>
</dbReference>
<dbReference type="CDD" id="cd19531">
    <property type="entry name" value="LCL_NRPS-like"/>
    <property type="match status" value="1"/>
</dbReference>
<dbReference type="InterPro" id="IPR000873">
    <property type="entry name" value="AMP-dep_synth/lig_dom"/>
</dbReference>
<dbReference type="Gene3D" id="1.10.1200.10">
    <property type="entry name" value="ACP-like"/>
    <property type="match status" value="1"/>
</dbReference>
<dbReference type="EMBL" id="JACVFC010000001">
    <property type="protein sequence ID" value="MBC9929271.1"/>
    <property type="molecule type" value="Genomic_DNA"/>
</dbReference>
<dbReference type="Gene3D" id="3.30.559.30">
    <property type="entry name" value="Nonribosomal peptide synthetase, condensation domain"/>
    <property type="match status" value="2"/>
</dbReference>
<dbReference type="Pfam" id="PF00550">
    <property type="entry name" value="PP-binding"/>
    <property type="match status" value="1"/>
</dbReference>